<evidence type="ECO:0000313" key="2">
    <source>
        <dbReference type="EMBL" id="PAA50893.1"/>
    </source>
</evidence>
<accession>A0A267DNM0</accession>
<dbReference type="OrthoDB" id="10046318at2759"/>
<dbReference type="EMBL" id="NIVC01003542">
    <property type="protein sequence ID" value="PAA50893.1"/>
    <property type="molecule type" value="Genomic_DNA"/>
</dbReference>
<feature type="region of interest" description="Disordered" evidence="1">
    <location>
        <begin position="177"/>
        <end position="196"/>
    </location>
</feature>
<dbReference type="STRING" id="282301.A0A267DNM0"/>
<dbReference type="PANTHER" id="PTHR46657">
    <property type="entry name" value="CENTROSOMAL PROTEIN OF 128 KDA"/>
    <property type="match status" value="1"/>
</dbReference>
<dbReference type="InterPro" id="IPR026652">
    <property type="entry name" value="CEP128"/>
</dbReference>
<dbReference type="Proteomes" id="UP000215902">
    <property type="component" value="Unassembled WGS sequence"/>
</dbReference>
<evidence type="ECO:0000256" key="1">
    <source>
        <dbReference type="SAM" id="MobiDB-lite"/>
    </source>
</evidence>
<protein>
    <submittedName>
        <fullName evidence="2">Uncharacterized protein</fullName>
    </submittedName>
</protein>
<gene>
    <name evidence="2" type="ORF">BOX15_Mlig018634g1</name>
</gene>
<dbReference type="AlphaFoldDB" id="A0A267DNM0"/>
<organism evidence="2 3">
    <name type="scientific">Macrostomum lignano</name>
    <dbReference type="NCBI Taxonomy" id="282301"/>
    <lineage>
        <taxon>Eukaryota</taxon>
        <taxon>Metazoa</taxon>
        <taxon>Spiralia</taxon>
        <taxon>Lophotrochozoa</taxon>
        <taxon>Platyhelminthes</taxon>
        <taxon>Rhabditophora</taxon>
        <taxon>Macrostomorpha</taxon>
        <taxon>Macrostomida</taxon>
        <taxon>Macrostomidae</taxon>
        <taxon>Macrostomum</taxon>
    </lineage>
</organism>
<dbReference type="PANTHER" id="PTHR46657:SF1">
    <property type="entry name" value="CENTROSOMAL PROTEIN OF 128 KDA"/>
    <property type="match status" value="1"/>
</dbReference>
<sequence length="247" mass="26857">MDDLSPDSDSNQYDSEPSSYPPPQSVGGQLSMLNTALVDTNRNLRSIDKLMALYRNTTDRQAADMNRLKEDLHRVTSEVRLASRLGQQTPYASSPNVATAAAASSAMDPGSHMRRASSVRFLNGAGAGGAGSTEELHEVHQRLRDLGTEQSRLREELRLKPSPDEARLLREELDRVRAAERAPSRAPPPGRCSSAWRRPARSFARNGIVLEAAVAAAVKKPPRRRSAAMVAAPACACRSRCAPRCTT</sequence>
<feature type="region of interest" description="Disordered" evidence="1">
    <location>
        <begin position="1"/>
        <end position="29"/>
    </location>
</feature>
<feature type="compositionally biased region" description="Polar residues" evidence="1">
    <location>
        <begin position="7"/>
        <end position="18"/>
    </location>
</feature>
<comment type="caution">
    <text evidence="2">The sequence shown here is derived from an EMBL/GenBank/DDBJ whole genome shotgun (WGS) entry which is preliminary data.</text>
</comment>
<reference evidence="2 3" key="1">
    <citation type="submission" date="2017-06" db="EMBL/GenBank/DDBJ databases">
        <title>A platform for efficient transgenesis in Macrostomum lignano, a flatworm model organism for stem cell research.</title>
        <authorList>
            <person name="Berezikov E."/>
        </authorList>
    </citation>
    <scope>NUCLEOTIDE SEQUENCE [LARGE SCALE GENOMIC DNA]</scope>
    <source>
        <strain evidence="2">DV1</strain>
        <tissue evidence="2">Whole organism</tissue>
    </source>
</reference>
<keyword evidence="3" id="KW-1185">Reference proteome</keyword>
<dbReference type="GO" id="GO:0000922">
    <property type="term" value="C:spindle pole"/>
    <property type="evidence" value="ECO:0007669"/>
    <property type="project" value="TreeGrafter"/>
</dbReference>
<evidence type="ECO:0000313" key="3">
    <source>
        <dbReference type="Proteomes" id="UP000215902"/>
    </source>
</evidence>
<dbReference type="GO" id="GO:0005814">
    <property type="term" value="C:centriole"/>
    <property type="evidence" value="ECO:0007669"/>
    <property type="project" value="TreeGrafter"/>
</dbReference>
<name>A0A267DNM0_9PLAT</name>
<proteinExistence type="predicted"/>